<dbReference type="SUPFAM" id="SSF53335">
    <property type="entry name" value="S-adenosyl-L-methionine-dependent methyltransferases"/>
    <property type="match status" value="1"/>
</dbReference>
<evidence type="ECO:0000313" key="4">
    <source>
        <dbReference type="Proteomes" id="UP000555411"/>
    </source>
</evidence>
<protein>
    <submittedName>
        <fullName evidence="3">FkbM family methyltransferase</fullName>
    </submittedName>
</protein>
<dbReference type="InterPro" id="IPR029063">
    <property type="entry name" value="SAM-dependent_MTases_sf"/>
</dbReference>
<gene>
    <name evidence="3" type="ORF">H7F16_17480</name>
</gene>
<sequence length="657" mass="73082">MALDPAPSRKLKAIVSCQRNEALWICEWVAYHRSIGFDRIFVVSNDCTDGSELLLDRLAEMGEVIHLRQSPPEGVAPQPAGCALALAHPDMRDVEWVLHIDTDEFLNVTCGAGQVADLLGKVGEADCIAVSWRMFGSEGRRLWPGGTVLETCTMSENWLRRSRALQKCFFRPDAFAAVDCHMPKDPRRTDVVLKNTAGRVLPNDALHDPEAGRHTAATIDMVTWENACINHYAIRSEDVFVLKNLRGDGMAMKHAKYLRGSTFWNYADRNQTVEPSILKHMAGVRDLLALYRSDPEILRLEAAAWSAFQALRDEVLVKEGRFGWNAPPPPPTDGPETAAPRPRDRKMPDTASATRLLIEGLALARPTVVLDVGANPINDVPYKDLLKLGGCDVIGFEPQPEAFAKLQSIKSEREVYHPFAVGDGSEKELKIYYSDGMTSLFEPYTPAMQRLGRPRLGRVLSRVPMKTVALDEVEAIDAFDLLKIDIQGGEVDVFRGAAEKLKATVAVIVELRHFRLYEDEPMSAGVDEALRGSGFALHKYLFNKAMPLQNSQLHRLNFGSCRDQLIDGDAVYIRDLTRIDEIATEGLKHLAILASAVFDSQTVALICLDELVQRGALHASLPKRYVDRLPARYKRPEDAPAPPKRKRRKPAAEESPA</sequence>
<keyword evidence="3" id="KW-0808">Transferase</keyword>
<dbReference type="PANTHER" id="PTHR36973">
    <property type="entry name" value="SLL1456 PROTEIN-RELATED"/>
    <property type="match status" value="1"/>
</dbReference>
<dbReference type="Proteomes" id="UP000555411">
    <property type="component" value="Unassembled WGS sequence"/>
</dbReference>
<dbReference type="Pfam" id="PF05050">
    <property type="entry name" value="Methyltransf_21"/>
    <property type="match status" value="1"/>
</dbReference>
<keyword evidence="3" id="KW-0489">Methyltransferase</keyword>
<dbReference type="InterPro" id="IPR053188">
    <property type="entry name" value="FkbM_Methyltransferase"/>
</dbReference>
<evidence type="ECO:0000256" key="1">
    <source>
        <dbReference type="SAM" id="MobiDB-lite"/>
    </source>
</evidence>
<dbReference type="GO" id="GO:0032259">
    <property type="term" value="P:methylation"/>
    <property type="evidence" value="ECO:0007669"/>
    <property type="project" value="UniProtKB-KW"/>
</dbReference>
<feature type="domain" description="Methyltransferase FkbM" evidence="2">
    <location>
        <begin position="371"/>
        <end position="535"/>
    </location>
</feature>
<comment type="caution">
    <text evidence="3">The sequence shown here is derived from an EMBL/GenBank/DDBJ whole genome shotgun (WGS) entry which is preliminary data.</text>
</comment>
<dbReference type="Pfam" id="PF13704">
    <property type="entry name" value="Glyco_tranf_2_4"/>
    <property type="match status" value="1"/>
</dbReference>
<dbReference type="SUPFAM" id="SSF53448">
    <property type="entry name" value="Nucleotide-diphospho-sugar transferases"/>
    <property type="match status" value="1"/>
</dbReference>
<reference evidence="3 4" key="1">
    <citation type="journal article" date="2017" name="Int. J. Syst. Evol. Microbiol.">
        <title>Gemmobacter straminiformis sp. nov., isolated from an artificial fountain.</title>
        <authorList>
            <person name="Kang J.Y."/>
            <person name="Kim M.J."/>
            <person name="Chun J."/>
            <person name="Son K.P."/>
            <person name="Jahng K.Y."/>
        </authorList>
    </citation>
    <scope>NUCLEOTIDE SEQUENCE [LARGE SCALE GENOMIC DNA]</scope>
    <source>
        <strain evidence="3 4">CAM-8</strain>
    </source>
</reference>
<keyword evidence="4" id="KW-1185">Reference proteome</keyword>
<dbReference type="EMBL" id="JACLQD010000005">
    <property type="protein sequence ID" value="MBC2837314.1"/>
    <property type="molecule type" value="Genomic_DNA"/>
</dbReference>
<evidence type="ECO:0000259" key="2">
    <source>
        <dbReference type="Pfam" id="PF05050"/>
    </source>
</evidence>
<organism evidence="3 4">
    <name type="scientific">Paragemmobacter straminiformis</name>
    <dbReference type="NCBI Taxonomy" id="2045119"/>
    <lineage>
        <taxon>Bacteria</taxon>
        <taxon>Pseudomonadati</taxon>
        <taxon>Pseudomonadota</taxon>
        <taxon>Alphaproteobacteria</taxon>
        <taxon>Rhodobacterales</taxon>
        <taxon>Paracoccaceae</taxon>
        <taxon>Paragemmobacter</taxon>
    </lineage>
</organism>
<feature type="region of interest" description="Disordered" evidence="1">
    <location>
        <begin position="631"/>
        <end position="657"/>
    </location>
</feature>
<dbReference type="RefSeq" id="WP_185798911.1">
    <property type="nucleotide sequence ID" value="NZ_JACLQD010000005.1"/>
</dbReference>
<dbReference type="InterPro" id="IPR029044">
    <property type="entry name" value="Nucleotide-diphossugar_trans"/>
</dbReference>
<dbReference type="AlphaFoldDB" id="A0A842IEC3"/>
<proteinExistence type="predicted"/>
<name>A0A842IEC3_9RHOB</name>
<dbReference type="GO" id="GO:0008171">
    <property type="term" value="F:O-methyltransferase activity"/>
    <property type="evidence" value="ECO:0007669"/>
    <property type="project" value="TreeGrafter"/>
</dbReference>
<accession>A0A842IEC3</accession>
<evidence type="ECO:0000313" key="3">
    <source>
        <dbReference type="EMBL" id="MBC2837314.1"/>
    </source>
</evidence>
<dbReference type="NCBIfam" id="TIGR01444">
    <property type="entry name" value="fkbM_fam"/>
    <property type="match status" value="1"/>
</dbReference>
<feature type="region of interest" description="Disordered" evidence="1">
    <location>
        <begin position="322"/>
        <end position="349"/>
    </location>
</feature>
<dbReference type="PANTHER" id="PTHR36973:SF4">
    <property type="entry name" value="NODULATION PROTEIN"/>
    <property type="match status" value="1"/>
</dbReference>
<dbReference type="Gene3D" id="3.40.50.150">
    <property type="entry name" value="Vaccinia Virus protein VP39"/>
    <property type="match status" value="1"/>
</dbReference>
<dbReference type="InterPro" id="IPR006342">
    <property type="entry name" value="FkbM_mtfrase"/>
</dbReference>